<dbReference type="NCBIfam" id="NF033088">
    <property type="entry name" value="bla_subclass_B1"/>
    <property type="match status" value="1"/>
</dbReference>
<dbReference type="Proteomes" id="UP001184861">
    <property type="component" value="Unassembled WGS sequence"/>
</dbReference>
<dbReference type="InterPro" id="IPR058199">
    <property type="entry name" value="BlaB//VIM/IMP-1"/>
</dbReference>
<dbReference type="GO" id="GO:0008270">
    <property type="term" value="F:zinc ion binding"/>
    <property type="evidence" value="ECO:0007669"/>
    <property type="project" value="InterPro"/>
</dbReference>
<comment type="catalytic activity">
    <reaction evidence="1">
        <text>a beta-lactam + H2O = a substituted beta-amino acid</text>
        <dbReference type="Rhea" id="RHEA:20401"/>
        <dbReference type="ChEBI" id="CHEBI:15377"/>
        <dbReference type="ChEBI" id="CHEBI:35627"/>
        <dbReference type="ChEBI" id="CHEBI:140347"/>
        <dbReference type="EC" id="3.5.2.6"/>
    </reaction>
</comment>
<organism evidence="14 15">
    <name type="scientific">Chryseobacterium rhizosphaerae</name>
    <dbReference type="NCBI Taxonomy" id="395937"/>
    <lineage>
        <taxon>Bacteria</taxon>
        <taxon>Pseudomonadati</taxon>
        <taxon>Bacteroidota</taxon>
        <taxon>Flavobacteriia</taxon>
        <taxon>Flavobacteriales</taxon>
        <taxon>Weeksellaceae</taxon>
        <taxon>Chryseobacterium group</taxon>
        <taxon>Chryseobacterium</taxon>
    </lineage>
</organism>
<dbReference type="GO" id="GO:0046677">
    <property type="term" value="P:response to antibiotic"/>
    <property type="evidence" value="ECO:0007669"/>
    <property type="project" value="UniProtKB-KW"/>
</dbReference>
<dbReference type="AlphaFoldDB" id="A0AAE3YBW2"/>
<dbReference type="InterPro" id="IPR001279">
    <property type="entry name" value="Metallo-B-lactamas"/>
</dbReference>
<evidence type="ECO:0000256" key="11">
    <source>
        <dbReference type="ARBA" id="ARBA00022833"/>
    </source>
</evidence>
<dbReference type="GO" id="GO:0042597">
    <property type="term" value="C:periplasmic space"/>
    <property type="evidence" value="ECO:0007669"/>
    <property type="project" value="UniProtKB-SubCell"/>
</dbReference>
<comment type="subunit">
    <text evidence="5">Monomer.</text>
</comment>
<keyword evidence="8" id="KW-0732">Signal</keyword>
<dbReference type="NCBIfam" id="NF041758">
    <property type="entry name" value="B1_blaCHM"/>
    <property type="match status" value="1"/>
</dbReference>
<evidence type="ECO:0000256" key="7">
    <source>
        <dbReference type="ARBA" id="ARBA00022723"/>
    </source>
</evidence>
<sequence length="252" mass="28049">MKTTLTHIVAIVFSFVIISCGSQHKDHFKAKEVYTSAHLVITQISEHSFIHTSFKQTNDFGNVPCNGLVVKNNNETIVFDTPINDKSSEELIQWINGTLHAKINAVIPTHFHDDSSGGLQAFHNHHIPSYAYSKTIELAKENKFVIPENSFNDSLVLKVGNEKTITKFFGEGHTKDNVVGYFPGEHILFGGCLLKELDAGKGYLGDANVAEWSNTVEKVKKEYPDVKIVVPGHGEYGNGKLLDYTITLFKTQ</sequence>
<evidence type="ECO:0000256" key="12">
    <source>
        <dbReference type="ARBA" id="ARBA00023251"/>
    </source>
</evidence>
<dbReference type="EMBL" id="JAVDQY010000003">
    <property type="protein sequence ID" value="MDR6527301.1"/>
    <property type="molecule type" value="Genomic_DNA"/>
</dbReference>
<dbReference type="CDD" id="cd16302">
    <property type="entry name" value="CcrA-like_MBL-B1"/>
    <property type="match status" value="1"/>
</dbReference>
<dbReference type="PROSITE" id="PS00744">
    <property type="entry name" value="BETA_LACTAMASE_B_2"/>
    <property type="match status" value="1"/>
</dbReference>
<evidence type="ECO:0000313" key="14">
    <source>
        <dbReference type="EMBL" id="MDR6527301.1"/>
    </source>
</evidence>
<dbReference type="PANTHER" id="PTHR42951">
    <property type="entry name" value="METALLO-BETA-LACTAMASE DOMAIN-CONTAINING"/>
    <property type="match status" value="1"/>
</dbReference>
<name>A0AAE3YBW2_9FLAO</name>
<evidence type="ECO:0000256" key="8">
    <source>
        <dbReference type="ARBA" id="ARBA00022729"/>
    </source>
</evidence>
<proteinExistence type="inferred from homology"/>
<evidence type="ECO:0000256" key="4">
    <source>
        <dbReference type="ARBA" id="ARBA00005250"/>
    </source>
</evidence>
<dbReference type="SUPFAM" id="SSF56281">
    <property type="entry name" value="Metallo-hydrolase/oxidoreductase"/>
    <property type="match status" value="1"/>
</dbReference>
<protein>
    <recommendedName>
        <fullName evidence="6">beta-lactamase</fullName>
        <ecNumber evidence="6">3.5.2.6</ecNumber>
    </recommendedName>
</protein>
<evidence type="ECO:0000259" key="13">
    <source>
        <dbReference type="SMART" id="SM00849"/>
    </source>
</evidence>
<dbReference type="Gene3D" id="3.60.15.10">
    <property type="entry name" value="Ribonuclease Z/Hydroxyacylglutathione hydrolase-like"/>
    <property type="match status" value="1"/>
</dbReference>
<dbReference type="InterPro" id="IPR050855">
    <property type="entry name" value="NDM-1-like"/>
</dbReference>
<dbReference type="NCBIfam" id="NF012229">
    <property type="entry name" value="bla_class_B_core"/>
    <property type="match status" value="1"/>
</dbReference>
<dbReference type="InterPro" id="IPR001018">
    <property type="entry name" value="Beta-lactamase_class-B_CS"/>
</dbReference>
<dbReference type="PANTHER" id="PTHR42951:SF4">
    <property type="entry name" value="ACYL-COENZYME A THIOESTERASE MBLAC2"/>
    <property type="match status" value="1"/>
</dbReference>
<evidence type="ECO:0000256" key="10">
    <source>
        <dbReference type="ARBA" id="ARBA00022801"/>
    </source>
</evidence>
<comment type="caution">
    <text evidence="14">The sequence shown here is derived from an EMBL/GenBank/DDBJ whole genome shotgun (WGS) entry which is preliminary data.</text>
</comment>
<evidence type="ECO:0000256" key="9">
    <source>
        <dbReference type="ARBA" id="ARBA00022764"/>
    </source>
</evidence>
<dbReference type="GO" id="GO:0017001">
    <property type="term" value="P:antibiotic catabolic process"/>
    <property type="evidence" value="ECO:0007669"/>
    <property type="project" value="InterPro"/>
</dbReference>
<dbReference type="EC" id="3.5.2.6" evidence="6"/>
<evidence type="ECO:0000256" key="2">
    <source>
        <dbReference type="ARBA" id="ARBA00001947"/>
    </source>
</evidence>
<evidence type="ECO:0000256" key="1">
    <source>
        <dbReference type="ARBA" id="ARBA00001526"/>
    </source>
</evidence>
<comment type="similarity">
    <text evidence="4">Belongs to the metallo-beta-lactamase superfamily. Class-B beta-lactamase family.</text>
</comment>
<accession>A0AAE3YBW2</accession>
<keyword evidence="10 14" id="KW-0378">Hydrolase</keyword>
<comment type="subcellular location">
    <subcellularLocation>
        <location evidence="3">Periplasm</location>
    </subcellularLocation>
</comment>
<evidence type="ECO:0000256" key="3">
    <source>
        <dbReference type="ARBA" id="ARBA00004418"/>
    </source>
</evidence>
<feature type="domain" description="Metallo-beta-lactamase" evidence="13">
    <location>
        <begin position="64"/>
        <end position="233"/>
    </location>
</feature>
<keyword evidence="7" id="KW-0479">Metal-binding</keyword>
<reference evidence="14" key="1">
    <citation type="submission" date="2023-07" db="EMBL/GenBank/DDBJ databases">
        <title>Sorghum-associated microbial communities from plants grown in Nebraska, USA.</title>
        <authorList>
            <person name="Schachtman D."/>
        </authorList>
    </citation>
    <scope>NUCLEOTIDE SEQUENCE</scope>
    <source>
        <strain evidence="14">DS2360</strain>
    </source>
</reference>
<keyword evidence="12" id="KW-0046">Antibiotic resistance</keyword>
<gene>
    <name evidence="14" type="ORF">J2787_002693</name>
</gene>
<dbReference type="GO" id="GO:0008800">
    <property type="term" value="F:beta-lactamase activity"/>
    <property type="evidence" value="ECO:0007669"/>
    <property type="project" value="UniProtKB-EC"/>
</dbReference>
<evidence type="ECO:0000256" key="6">
    <source>
        <dbReference type="ARBA" id="ARBA00012865"/>
    </source>
</evidence>
<keyword evidence="11" id="KW-0862">Zinc</keyword>
<comment type="cofactor">
    <cofactor evidence="2">
        <name>Zn(2+)</name>
        <dbReference type="ChEBI" id="CHEBI:29105"/>
    </cofactor>
</comment>
<evidence type="ECO:0000256" key="5">
    <source>
        <dbReference type="ARBA" id="ARBA00011245"/>
    </source>
</evidence>
<dbReference type="Pfam" id="PF00753">
    <property type="entry name" value="Lactamase_B"/>
    <property type="match status" value="1"/>
</dbReference>
<dbReference type="InterPro" id="IPR036866">
    <property type="entry name" value="RibonucZ/Hydroxyglut_hydro"/>
</dbReference>
<dbReference type="RefSeq" id="WP_309946701.1">
    <property type="nucleotide sequence ID" value="NZ_JAVDQY010000003.1"/>
</dbReference>
<evidence type="ECO:0000313" key="15">
    <source>
        <dbReference type="Proteomes" id="UP001184861"/>
    </source>
</evidence>
<dbReference type="PROSITE" id="PS51257">
    <property type="entry name" value="PROKAR_LIPOPROTEIN"/>
    <property type="match status" value="1"/>
</dbReference>
<keyword evidence="9" id="KW-0574">Periplasm</keyword>
<dbReference type="SMART" id="SM00849">
    <property type="entry name" value="Lactamase_B"/>
    <property type="match status" value="1"/>
</dbReference>